<evidence type="ECO:0000313" key="2">
    <source>
        <dbReference type="Proteomes" id="UP000198379"/>
    </source>
</evidence>
<keyword evidence="2" id="KW-1185">Reference proteome</keyword>
<name>A0A238W482_9FLAO</name>
<proteinExistence type="predicted"/>
<reference evidence="1 2" key="1">
    <citation type="submission" date="2017-06" db="EMBL/GenBank/DDBJ databases">
        <authorList>
            <person name="Kim H.J."/>
            <person name="Triplett B.A."/>
        </authorList>
    </citation>
    <scope>NUCLEOTIDE SEQUENCE [LARGE SCALE GENOMIC DNA]</scope>
    <source>
        <strain evidence="1 2">DSM 25597</strain>
    </source>
</reference>
<organism evidence="1 2">
    <name type="scientific">Dokdonia pacifica</name>
    <dbReference type="NCBI Taxonomy" id="1627892"/>
    <lineage>
        <taxon>Bacteria</taxon>
        <taxon>Pseudomonadati</taxon>
        <taxon>Bacteroidota</taxon>
        <taxon>Flavobacteriia</taxon>
        <taxon>Flavobacteriales</taxon>
        <taxon>Flavobacteriaceae</taxon>
        <taxon>Dokdonia</taxon>
    </lineage>
</organism>
<dbReference type="OrthoDB" id="1112758at2"/>
<accession>A0A238W482</accession>
<dbReference type="Gene3D" id="3.30.1150.10">
    <property type="match status" value="1"/>
</dbReference>
<dbReference type="Proteomes" id="UP000198379">
    <property type="component" value="Unassembled WGS sequence"/>
</dbReference>
<dbReference type="PROSITE" id="PS51257">
    <property type="entry name" value="PROKAR_LIPOPROTEIN"/>
    <property type="match status" value="1"/>
</dbReference>
<dbReference type="RefSeq" id="WP_089370000.1">
    <property type="nucleotide sequence ID" value="NZ_BMEP01000002.1"/>
</dbReference>
<evidence type="ECO:0008006" key="3">
    <source>
        <dbReference type="Google" id="ProtNLM"/>
    </source>
</evidence>
<gene>
    <name evidence="1" type="ORF">SAMN06265376_101675</name>
</gene>
<sequence length="150" mass="17164">MNHQKNTIRKYLLVFISILILSCNTDTIEEHPDRVAVVNAEYDLGWLINHYMIYPKSEHNVNRAGIVELSWIVTKEGTVKDVTAFVITDDQHAASAIARKRIQEKEVLKLNQPILENLMYSVELLKFIPALKDGKAVNSKMKTSIEFVLI</sequence>
<evidence type="ECO:0000313" key="1">
    <source>
        <dbReference type="EMBL" id="SNR41336.1"/>
    </source>
</evidence>
<dbReference type="AlphaFoldDB" id="A0A238W482"/>
<protein>
    <recommendedName>
        <fullName evidence="3">TonB protein C-terminal</fullName>
    </recommendedName>
</protein>
<dbReference type="EMBL" id="FZNY01000001">
    <property type="protein sequence ID" value="SNR41336.1"/>
    <property type="molecule type" value="Genomic_DNA"/>
</dbReference>